<keyword evidence="4" id="KW-1185">Reference proteome</keyword>
<dbReference type="Gene3D" id="3.30.450.380">
    <property type="match status" value="1"/>
</dbReference>
<accession>A0A0M2SVH1</accession>
<dbReference type="PANTHER" id="PTHR30486">
    <property type="entry name" value="TWITCHING MOTILITY PROTEIN PILT"/>
    <property type="match status" value="1"/>
</dbReference>
<comment type="caution">
    <text evidence="3">The sequence shown here is derived from an EMBL/GenBank/DDBJ whole genome shotgun (WGS) entry which is preliminary data.</text>
</comment>
<dbReference type="GO" id="GO:0016887">
    <property type="term" value="F:ATP hydrolysis activity"/>
    <property type="evidence" value="ECO:0007669"/>
    <property type="project" value="InterPro"/>
</dbReference>
<reference evidence="3 4" key="1">
    <citation type="submission" date="2015-04" db="EMBL/GenBank/DDBJ databases">
        <title>Taxonomic description and genome sequence of Bacillus campisalis sp. nov., a novel member of the genus Bacillus isolated from solar saltern.</title>
        <authorList>
            <person name="Mathan Kumar R."/>
            <person name="Kaur G."/>
            <person name="Kumar A."/>
            <person name="Singh N.K."/>
            <person name="Kaur N."/>
            <person name="Kumar N."/>
            <person name="Mayilraj S."/>
        </authorList>
    </citation>
    <scope>NUCLEOTIDE SEQUENCE [LARGE SCALE GENOMIC DNA]</scope>
    <source>
        <strain evidence="3 4">SA2-6</strain>
    </source>
</reference>
<protein>
    <submittedName>
        <fullName evidence="3">Type II secretion system protein E</fullName>
    </submittedName>
</protein>
<sequence length="445" mass="50329">MSLFTRYKEEKREMENAPVFVQSKQKSKRFWEVEASLHSYLLDELKKYQGRTQEEETKVIEELSQVYFEEEESRLSFEEKQELISYVKHELLAYGPITPLLENPQVSEVMVNGPKEVYFEKNGKLFRSETVFEDDLHVMRVIEKIVAPIGRRVDESSPMVDARLPDGSRVNAIIPPLALKGPSLTIRKFSETPFTIHDLIRFGTLSENMGEFLDICVKSKLNIFISGGTGSGKTSTLNVLSSFIPNEDRIITIEDAAELKLNQEHIVSLESRPPNIEGKGHISIRDLVRNSLRMRPDRIVVGEVRGAEALDMLQAMNTGHDGSLSTGHANSPRDLVARLETMVMMAGFDLPVRAIREQISGAIHLIVQQARMKDGTRKITHITEVLGMEGDTIVLQDLYLFRESGLGDDGKIAGQFVSTGIRPRFTEQLELNGYKMPASWFASEW</sequence>
<evidence type="ECO:0000259" key="2">
    <source>
        <dbReference type="Pfam" id="PF00437"/>
    </source>
</evidence>
<dbReference type="CDD" id="cd01130">
    <property type="entry name" value="VirB11-like_ATPase"/>
    <property type="match status" value="1"/>
</dbReference>
<dbReference type="Proteomes" id="UP000034166">
    <property type="component" value="Unassembled WGS sequence"/>
</dbReference>
<dbReference type="SUPFAM" id="SSF52540">
    <property type="entry name" value="P-loop containing nucleoside triphosphate hydrolases"/>
    <property type="match status" value="1"/>
</dbReference>
<comment type="similarity">
    <text evidence="1">Belongs to the GSP E family.</text>
</comment>
<dbReference type="OrthoDB" id="9810761at2"/>
<dbReference type="InterPro" id="IPR050921">
    <property type="entry name" value="T4SS_GSP_E_ATPase"/>
</dbReference>
<organism evidence="3 4">
    <name type="scientific">Mesobacillus campisalis</name>
    <dbReference type="NCBI Taxonomy" id="1408103"/>
    <lineage>
        <taxon>Bacteria</taxon>
        <taxon>Bacillati</taxon>
        <taxon>Bacillota</taxon>
        <taxon>Bacilli</taxon>
        <taxon>Bacillales</taxon>
        <taxon>Bacillaceae</taxon>
        <taxon>Mesobacillus</taxon>
    </lineage>
</organism>
<evidence type="ECO:0000313" key="3">
    <source>
        <dbReference type="EMBL" id="KKK36630.1"/>
    </source>
</evidence>
<feature type="domain" description="Bacterial type II secretion system protein E" evidence="2">
    <location>
        <begin position="95"/>
        <end position="369"/>
    </location>
</feature>
<name>A0A0M2SVH1_9BACI</name>
<gene>
    <name evidence="3" type="ORF">WQ57_18465</name>
</gene>
<evidence type="ECO:0000313" key="4">
    <source>
        <dbReference type="Proteomes" id="UP000034166"/>
    </source>
</evidence>
<dbReference type="RefSeq" id="WP_046525236.1">
    <property type="nucleotide sequence ID" value="NZ_LAYY01000026.1"/>
</dbReference>
<dbReference type="EMBL" id="LAYY01000026">
    <property type="protein sequence ID" value="KKK36630.1"/>
    <property type="molecule type" value="Genomic_DNA"/>
</dbReference>
<evidence type="ECO:0000256" key="1">
    <source>
        <dbReference type="ARBA" id="ARBA00006611"/>
    </source>
</evidence>
<dbReference type="InterPro" id="IPR027417">
    <property type="entry name" value="P-loop_NTPase"/>
</dbReference>
<proteinExistence type="inferred from homology"/>
<dbReference type="Gene3D" id="3.40.50.300">
    <property type="entry name" value="P-loop containing nucleotide triphosphate hydrolases"/>
    <property type="match status" value="1"/>
</dbReference>
<dbReference type="PANTHER" id="PTHR30486:SF15">
    <property type="entry name" value="TYPE II_IV SECRETION SYSTEM ATPASE"/>
    <property type="match status" value="1"/>
</dbReference>
<dbReference type="InterPro" id="IPR001482">
    <property type="entry name" value="T2SS/T4SS_dom"/>
</dbReference>
<dbReference type="PATRIC" id="fig|1408103.3.peg.4088"/>
<dbReference type="AlphaFoldDB" id="A0A0M2SVH1"/>
<dbReference type="Pfam" id="PF00437">
    <property type="entry name" value="T2SSE"/>
    <property type="match status" value="1"/>
</dbReference>